<dbReference type="SUPFAM" id="SSF117281">
    <property type="entry name" value="Kelch motif"/>
    <property type="match status" value="1"/>
</dbReference>
<reference evidence="2 3" key="1">
    <citation type="submission" date="2024-04" db="EMBL/GenBank/DDBJ databases">
        <title>Genome assembly C_amara_ONT_v2.</title>
        <authorList>
            <person name="Yant L."/>
            <person name="Moore C."/>
            <person name="Slenker M."/>
        </authorList>
    </citation>
    <scope>NUCLEOTIDE SEQUENCE [LARGE SCALE GENOMIC DNA]</scope>
    <source>
        <tissue evidence="2">Leaf</tissue>
    </source>
</reference>
<organism evidence="2 3">
    <name type="scientific">Cardamine amara subsp. amara</name>
    <dbReference type="NCBI Taxonomy" id="228776"/>
    <lineage>
        <taxon>Eukaryota</taxon>
        <taxon>Viridiplantae</taxon>
        <taxon>Streptophyta</taxon>
        <taxon>Embryophyta</taxon>
        <taxon>Tracheophyta</taxon>
        <taxon>Spermatophyta</taxon>
        <taxon>Magnoliopsida</taxon>
        <taxon>eudicotyledons</taxon>
        <taxon>Gunneridae</taxon>
        <taxon>Pentapetalae</taxon>
        <taxon>rosids</taxon>
        <taxon>malvids</taxon>
        <taxon>Brassicales</taxon>
        <taxon>Brassicaceae</taxon>
        <taxon>Cardamineae</taxon>
        <taxon>Cardamine</taxon>
    </lineage>
</organism>
<dbReference type="AlphaFoldDB" id="A0ABD0ZEM2"/>
<dbReference type="InterPro" id="IPR057499">
    <property type="entry name" value="Kelch_FKB95"/>
</dbReference>
<dbReference type="Gene3D" id="2.120.10.80">
    <property type="entry name" value="Kelch-type beta propeller"/>
    <property type="match status" value="1"/>
</dbReference>
<protein>
    <submittedName>
        <fullName evidence="2">F-box/kelch-repeat protein</fullName>
    </submittedName>
</protein>
<evidence type="ECO:0000313" key="2">
    <source>
        <dbReference type="EMBL" id="KAL1193032.1"/>
    </source>
</evidence>
<sequence>MLLIVYLKKYNKIIPDVPLSQSPDANFSSLVAVGSNIYNIGVLQSIYKVSSSTVSVLDCTSHTWRQAPSLPVELFRLSASALDPKIYVAGWHANGNDSDHLKNTFQVFDTRTQLWDPEPIPCSVAKEGHMHFSKSACIEGKFHVVAGSNVAAYNAKEGRWDLLVKPGMSRYMNTDTHCDIENVLYSFSDGALRWYDSEVREWRILNGLVGLPEFRSGAWVGLADYGGKMMVLWAETAGALVFYKKRIWCESCEIWGKVEWFGHVLTVSADCDFQKVLAATV</sequence>
<dbReference type="PANTHER" id="PTHR24414">
    <property type="entry name" value="F-BOX/KELCH-REPEAT PROTEIN SKIP4"/>
    <property type="match status" value="1"/>
</dbReference>
<evidence type="ECO:0000259" key="1">
    <source>
        <dbReference type="Pfam" id="PF25210"/>
    </source>
</evidence>
<feature type="domain" description="FKB95-like N-terminal Kelch" evidence="1">
    <location>
        <begin position="11"/>
        <end position="265"/>
    </location>
</feature>
<dbReference type="Pfam" id="PF25210">
    <property type="entry name" value="Kelch_FKB95"/>
    <property type="match status" value="1"/>
</dbReference>
<gene>
    <name evidence="2" type="ORF">V5N11_026082</name>
</gene>
<accession>A0ABD0ZEM2</accession>
<dbReference type="PANTHER" id="PTHR24414:SF184">
    <property type="entry name" value="GALACTOSE OXIDASE_KELCH REPEAT SUPERFAMILY PROTEIN"/>
    <property type="match status" value="1"/>
</dbReference>
<dbReference type="EMBL" id="JBANAX010000800">
    <property type="protein sequence ID" value="KAL1193032.1"/>
    <property type="molecule type" value="Genomic_DNA"/>
</dbReference>
<dbReference type="InterPro" id="IPR050354">
    <property type="entry name" value="F-box/kelch-repeat_ARATH"/>
</dbReference>
<name>A0ABD0ZEM2_CARAN</name>
<evidence type="ECO:0000313" key="3">
    <source>
        <dbReference type="Proteomes" id="UP001558713"/>
    </source>
</evidence>
<keyword evidence="3" id="KW-1185">Reference proteome</keyword>
<comment type="caution">
    <text evidence="2">The sequence shown here is derived from an EMBL/GenBank/DDBJ whole genome shotgun (WGS) entry which is preliminary data.</text>
</comment>
<dbReference type="InterPro" id="IPR015915">
    <property type="entry name" value="Kelch-typ_b-propeller"/>
</dbReference>
<dbReference type="Proteomes" id="UP001558713">
    <property type="component" value="Unassembled WGS sequence"/>
</dbReference>
<proteinExistence type="predicted"/>